<dbReference type="InterPro" id="IPR036691">
    <property type="entry name" value="Endo/exonu/phosph_ase_sf"/>
</dbReference>
<comment type="caution">
    <text evidence="3">The sequence shown here is derived from an EMBL/GenBank/DDBJ whole genome shotgun (WGS) entry which is preliminary data.</text>
</comment>
<feature type="region of interest" description="Disordered" evidence="1">
    <location>
        <begin position="1"/>
        <end position="42"/>
    </location>
</feature>
<dbReference type="InterPro" id="IPR037493">
    <property type="entry name" value="ExoIII-like"/>
</dbReference>
<dbReference type="PANTHER" id="PTHR43250">
    <property type="entry name" value="EXODEOXYRIBONUCLEASE III"/>
    <property type="match status" value="1"/>
</dbReference>
<gene>
    <name evidence="3" type="ORF">PVAP13_3NG079565</name>
</gene>
<name>A0A8T0U7Z6_PANVG</name>
<sequence>MDLKPTRNSLGRNPLSDLLHRNPGVVTNGQGPGRHPPKGASYRDLGTMISEQGSSRHLNGALHLRQGVVKNEQGVRKLAEPTRIRIGSWNVGSLTGKLRELVDAAIRRRVNILCVQETKWKGQKAKEVEDTGFKLWYTGATPGRNGVGILIDRSLKDGVVEVRRQGDRIILIRLVVGDSVLNVISAYAPQVGLNESTKMQFWEDLDSMVSTVPTSEKFFIGGDLNGHVGATNVGFE</sequence>
<dbReference type="GO" id="GO:0008311">
    <property type="term" value="F:double-stranded DNA 3'-5' DNA exonuclease activity"/>
    <property type="evidence" value="ECO:0007669"/>
    <property type="project" value="InterPro"/>
</dbReference>
<keyword evidence="4" id="KW-1185">Reference proteome</keyword>
<accession>A0A8T0U7Z6</accession>
<evidence type="ECO:0000256" key="1">
    <source>
        <dbReference type="SAM" id="MobiDB-lite"/>
    </source>
</evidence>
<dbReference type="InterPro" id="IPR005135">
    <property type="entry name" value="Endo/exonuclease/phosphatase"/>
</dbReference>
<dbReference type="PANTHER" id="PTHR43250:SF2">
    <property type="entry name" value="EXODEOXYRIBONUCLEASE III"/>
    <property type="match status" value="1"/>
</dbReference>
<dbReference type="SUPFAM" id="SSF56219">
    <property type="entry name" value="DNase I-like"/>
    <property type="match status" value="1"/>
</dbReference>
<dbReference type="Proteomes" id="UP000823388">
    <property type="component" value="Chromosome 3N"/>
</dbReference>
<dbReference type="Pfam" id="PF03372">
    <property type="entry name" value="Exo_endo_phos"/>
    <property type="match status" value="1"/>
</dbReference>
<organism evidence="3 4">
    <name type="scientific">Panicum virgatum</name>
    <name type="common">Blackwell switchgrass</name>
    <dbReference type="NCBI Taxonomy" id="38727"/>
    <lineage>
        <taxon>Eukaryota</taxon>
        <taxon>Viridiplantae</taxon>
        <taxon>Streptophyta</taxon>
        <taxon>Embryophyta</taxon>
        <taxon>Tracheophyta</taxon>
        <taxon>Spermatophyta</taxon>
        <taxon>Magnoliopsida</taxon>
        <taxon>Liliopsida</taxon>
        <taxon>Poales</taxon>
        <taxon>Poaceae</taxon>
        <taxon>PACMAD clade</taxon>
        <taxon>Panicoideae</taxon>
        <taxon>Panicodae</taxon>
        <taxon>Paniceae</taxon>
        <taxon>Panicinae</taxon>
        <taxon>Panicum</taxon>
        <taxon>Panicum sect. Hiantes</taxon>
    </lineage>
</organism>
<dbReference type="AlphaFoldDB" id="A0A8T0U7Z6"/>
<dbReference type="CDD" id="cd09076">
    <property type="entry name" value="L1-EN"/>
    <property type="match status" value="1"/>
</dbReference>
<feature type="compositionally biased region" description="Polar residues" evidence="1">
    <location>
        <begin position="1"/>
        <end position="11"/>
    </location>
</feature>
<dbReference type="Gene3D" id="3.60.10.10">
    <property type="entry name" value="Endonuclease/exonuclease/phosphatase"/>
    <property type="match status" value="1"/>
</dbReference>
<dbReference type="EMBL" id="CM029042">
    <property type="protein sequence ID" value="KAG2618407.1"/>
    <property type="molecule type" value="Genomic_DNA"/>
</dbReference>
<evidence type="ECO:0000313" key="3">
    <source>
        <dbReference type="EMBL" id="KAG2618407.1"/>
    </source>
</evidence>
<protein>
    <recommendedName>
        <fullName evidence="2">Endonuclease/exonuclease/phosphatase domain-containing protein</fullName>
    </recommendedName>
</protein>
<feature type="domain" description="Endonuclease/exonuclease/phosphatase" evidence="2">
    <location>
        <begin position="87"/>
        <end position="226"/>
    </location>
</feature>
<proteinExistence type="predicted"/>
<reference evidence="3" key="1">
    <citation type="submission" date="2020-05" db="EMBL/GenBank/DDBJ databases">
        <title>WGS assembly of Panicum virgatum.</title>
        <authorList>
            <person name="Lovell J.T."/>
            <person name="Jenkins J."/>
            <person name="Shu S."/>
            <person name="Juenger T.E."/>
            <person name="Schmutz J."/>
        </authorList>
    </citation>
    <scope>NUCLEOTIDE SEQUENCE</scope>
    <source>
        <strain evidence="3">AP13</strain>
    </source>
</reference>
<evidence type="ECO:0000259" key="2">
    <source>
        <dbReference type="Pfam" id="PF03372"/>
    </source>
</evidence>
<evidence type="ECO:0000313" key="4">
    <source>
        <dbReference type="Proteomes" id="UP000823388"/>
    </source>
</evidence>
<dbReference type="GO" id="GO:0006281">
    <property type="term" value="P:DNA repair"/>
    <property type="evidence" value="ECO:0007669"/>
    <property type="project" value="InterPro"/>
</dbReference>